<evidence type="ECO:0000256" key="3">
    <source>
        <dbReference type="ARBA" id="ARBA00022692"/>
    </source>
</evidence>
<dbReference type="PANTHER" id="PTHR23511">
    <property type="entry name" value="SYNAPTIC VESICLE GLYCOPROTEIN 2"/>
    <property type="match status" value="1"/>
</dbReference>
<dbReference type="RefSeq" id="XP_043002375.1">
    <property type="nucleotide sequence ID" value="XM_043160418.1"/>
</dbReference>
<name>A0A9P7RLL4_9AGAR</name>
<sequence length="528" mass="57087">MSTSTQWQEQSSGTEKFPQLDDSKRVIKDVDVEIVVPKDILEEGSVDPVYQAKSRIISKAIQEIGMGRYQTYLFHCAGFGAFAGSLWPAVASLILGPVLAEFTFNGPFLPLALIVGKIVGALFWSFGCDIWGRRWTFNLTLLVAGVFAVVAGGSPNFVALASLLAAVCFGSGGTLAIDGVVLLDLLPASHQYLLTLLSVWWSISQLVGTLVAWPLLANFSCPTTTTTPCTRSENMGWRYLLFALGGLQLFMWCIRFFLFKFLESPRYLIAVGKDTEAVRVVHELARFNRTTSTLTVEQLSGAGVVRVPFEGKGKVGLGDVVVRGAKNVGSLYRTKMLGLATTLLLAVRGLISLGTTLYGSFLPYMFIVRGLDFGDGSLYITYRNLSIIAVVGIPSSFLAAWMVEWRSVGRKGTLAVSAALTGATLLATTTSRTSNALLGWNCAYTFFGNMMLAVMYALSSEIFPAKYRGTGNGLVTTISFLFAIMAPVIALYANIQTVAPVWIAGGLHVVAGFLTLLLPYEPRGRTSI</sequence>
<feature type="transmembrane region" description="Helical" evidence="6">
    <location>
        <begin position="470"/>
        <end position="493"/>
    </location>
</feature>
<dbReference type="Pfam" id="PF07690">
    <property type="entry name" value="MFS_1"/>
    <property type="match status" value="1"/>
</dbReference>
<proteinExistence type="predicted"/>
<protein>
    <recommendedName>
        <fullName evidence="7">Major facilitator superfamily (MFS) profile domain-containing protein</fullName>
    </recommendedName>
</protein>
<evidence type="ECO:0000313" key="9">
    <source>
        <dbReference type="Proteomes" id="UP001049176"/>
    </source>
</evidence>
<dbReference type="Pfam" id="PF00083">
    <property type="entry name" value="Sugar_tr"/>
    <property type="match status" value="1"/>
</dbReference>
<feature type="transmembrane region" description="Helical" evidence="6">
    <location>
        <begin position="72"/>
        <end position="96"/>
    </location>
</feature>
<feature type="transmembrane region" description="Helical" evidence="6">
    <location>
        <begin position="236"/>
        <end position="258"/>
    </location>
</feature>
<evidence type="ECO:0000256" key="1">
    <source>
        <dbReference type="ARBA" id="ARBA00004141"/>
    </source>
</evidence>
<dbReference type="Gene3D" id="1.20.1250.20">
    <property type="entry name" value="MFS general substrate transporter like domains"/>
    <property type="match status" value="1"/>
</dbReference>
<keyword evidence="5 6" id="KW-0472">Membrane</keyword>
<keyword evidence="3 6" id="KW-0812">Transmembrane</keyword>
<dbReference type="Proteomes" id="UP001049176">
    <property type="component" value="Chromosome 11"/>
</dbReference>
<dbReference type="OrthoDB" id="4139357at2759"/>
<dbReference type="SUPFAM" id="SSF103473">
    <property type="entry name" value="MFS general substrate transporter"/>
    <property type="match status" value="1"/>
</dbReference>
<feature type="transmembrane region" description="Helical" evidence="6">
    <location>
        <begin position="193"/>
        <end position="216"/>
    </location>
</feature>
<dbReference type="InterPro" id="IPR020846">
    <property type="entry name" value="MFS_dom"/>
</dbReference>
<evidence type="ECO:0000256" key="5">
    <source>
        <dbReference type="ARBA" id="ARBA00023136"/>
    </source>
</evidence>
<feature type="transmembrane region" description="Helical" evidence="6">
    <location>
        <begin position="108"/>
        <end position="128"/>
    </location>
</feature>
<evidence type="ECO:0000256" key="6">
    <source>
        <dbReference type="SAM" id="Phobius"/>
    </source>
</evidence>
<reference evidence="8" key="1">
    <citation type="journal article" date="2021" name="Genome Biol. Evol.">
        <title>The assembled and annotated genome of the fairy-ring fungus Marasmius oreades.</title>
        <authorList>
            <person name="Hiltunen M."/>
            <person name="Ament-Velasquez S.L."/>
            <person name="Johannesson H."/>
        </authorList>
    </citation>
    <scope>NUCLEOTIDE SEQUENCE</scope>
    <source>
        <strain evidence="8">03SP1</strain>
    </source>
</reference>
<feature type="transmembrane region" description="Helical" evidence="6">
    <location>
        <begin position="437"/>
        <end position="458"/>
    </location>
</feature>
<gene>
    <name evidence="8" type="ORF">E1B28_003438</name>
</gene>
<feature type="transmembrane region" description="Helical" evidence="6">
    <location>
        <begin position="413"/>
        <end position="431"/>
    </location>
</feature>
<comment type="subcellular location">
    <subcellularLocation>
        <location evidence="1">Membrane</location>
        <topology evidence="1">Multi-pass membrane protein</topology>
    </subcellularLocation>
</comment>
<dbReference type="GeneID" id="66072514"/>
<dbReference type="InterPro" id="IPR005828">
    <property type="entry name" value="MFS_sugar_transport-like"/>
</dbReference>
<dbReference type="KEGG" id="more:E1B28_003438"/>
<feature type="transmembrane region" description="Helical" evidence="6">
    <location>
        <begin position="135"/>
        <end position="153"/>
    </location>
</feature>
<feature type="domain" description="Major facilitator superfamily (MFS) profile" evidence="7">
    <location>
        <begin position="73"/>
        <end position="523"/>
    </location>
</feature>
<dbReference type="PROSITE" id="PS50850">
    <property type="entry name" value="MFS"/>
    <property type="match status" value="1"/>
</dbReference>
<feature type="transmembrane region" description="Helical" evidence="6">
    <location>
        <begin position="159"/>
        <end position="186"/>
    </location>
</feature>
<evidence type="ECO:0000256" key="4">
    <source>
        <dbReference type="ARBA" id="ARBA00022989"/>
    </source>
</evidence>
<dbReference type="InterPro" id="IPR011701">
    <property type="entry name" value="MFS"/>
</dbReference>
<dbReference type="GO" id="GO:0022857">
    <property type="term" value="F:transmembrane transporter activity"/>
    <property type="evidence" value="ECO:0007669"/>
    <property type="project" value="InterPro"/>
</dbReference>
<comment type="caution">
    <text evidence="8">The sequence shown here is derived from an EMBL/GenBank/DDBJ whole genome shotgun (WGS) entry which is preliminary data.</text>
</comment>
<dbReference type="InterPro" id="IPR036259">
    <property type="entry name" value="MFS_trans_sf"/>
</dbReference>
<dbReference type="PANTHER" id="PTHR23511:SF12">
    <property type="entry name" value="TRANSPORTER, PUTATIVE (AFU_ORTHOLOGUE AFUA_7G01740)-RELATED"/>
    <property type="match status" value="1"/>
</dbReference>
<feature type="transmembrane region" description="Helical" evidence="6">
    <location>
        <begin position="336"/>
        <end position="361"/>
    </location>
</feature>
<dbReference type="EMBL" id="CM032191">
    <property type="protein sequence ID" value="KAG7085904.1"/>
    <property type="molecule type" value="Genomic_DNA"/>
</dbReference>
<feature type="transmembrane region" description="Helical" evidence="6">
    <location>
        <begin position="499"/>
        <end position="520"/>
    </location>
</feature>
<evidence type="ECO:0000256" key="2">
    <source>
        <dbReference type="ARBA" id="ARBA00022448"/>
    </source>
</evidence>
<keyword evidence="2" id="KW-0813">Transport</keyword>
<feature type="transmembrane region" description="Helical" evidence="6">
    <location>
        <begin position="381"/>
        <end position="401"/>
    </location>
</feature>
<keyword evidence="4 6" id="KW-1133">Transmembrane helix</keyword>
<evidence type="ECO:0000313" key="8">
    <source>
        <dbReference type="EMBL" id="KAG7085904.1"/>
    </source>
</evidence>
<accession>A0A9P7RLL4</accession>
<evidence type="ECO:0000259" key="7">
    <source>
        <dbReference type="PROSITE" id="PS50850"/>
    </source>
</evidence>
<organism evidence="8 9">
    <name type="scientific">Marasmius oreades</name>
    <name type="common">fairy-ring Marasmius</name>
    <dbReference type="NCBI Taxonomy" id="181124"/>
    <lineage>
        <taxon>Eukaryota</taxon>
        <taxon>Fungi</taxon>
        <taxon>Dikarya</taxon>
        <taxon>Basidiomycota</taxon>
        <taxon>Agaricomycotina</taxon>
        <taxon>Agaricomycetes</taxon>
        <taxon>Agaricomycetidae</taxon>
        <taxon>Agaricales</taxon>
        <taxon>Marasmiineae</taxon>
        <taxon>Marasmiaceae</taxon>
        <taxon>Marasmius</taxon>
    </lineage>
</organism>
<dbReference type="GO" id="GO:0016020">
    <property type="term" value="C:membrane"/>
    <property type="evidence" value="ECO:0007669"/>
    <property type="project" value="UniProtKB-SubCell"/>
</dbReference>
<keyword evidence="9" id="KW-1185">Reference proteome</keyword>
<dbReference type="AlphaFoldDB" id="A0A9P7RLL4"/>